<feature type="compositionally biased region" description="Polar residues" evidence="1">
    <location>
        <begin position="87"/>
        <end position="102"/>
    </location>
</feature>
<protein>
    <submittedName>
        <fullName evidence="2">Uncharacterized protein</fullName>
    </submittedName>
</protein>
<evidence type="ECO:0000256" key="1">
    <source>
        <dbReference type="SAM" id="MobiDB-lite"/>
    </source>
</evidence>
<dbReference type="Proteomes" id="UP000037854">
    <property type="component" value="Unassembled WGS sequence"/>
</dbReference>
<evidence type="ECO:0000313" key="2">
    <source>
        <dbReference type="EMBL" id="KPH79150.1"/>
    </source>
</evidence>
<sequence>MSRMYTDYFNDTVITIPDKFIDVKTGENQVVSQIIQEQIEFHAENNTLLHLVFSALENYLQPEADQPAGLKEIKMELLEIKKMIKQGSSSKNNTIHSMSPNKETSDSGELNLKEIEDLLDAFGG</sequence>
<accession>A0ABR5MNI1</accession>
<proteinExistence type="predicted"/>
<dbReference type="RefSeq" id="WP_060667445.1">
    <property type="nucleotide sequence ID" value="NZ_JARTGE010000128.1"/>
</dbReference>
<comment type="caution">
    <text evidence="2">The sequence shown here is derived from an EMBL/GenBank/DDBJ whole genome shotgun (WGS) entry which is preliminary data.</text>
</comment>
<organism evidence="2 3">
    <name type="scientific">Oceanobacillus caeni</name>
    <dbReference type="NCBI Taxonomy" id="405946"/>
    <lineage>
        <taxon>Bacteria</taxon>
        <taxon>Bacillati</taxon>
        <taxon>Bacillota</taxon>
        <taxon>Bacilli</taxon>
        <taxon>Bacillales</taxon>
        <taxon>Bacillaceae</taxon>
        <taxon>Oceanobacillus</taxon>
    </lineage>
</organism>
<reference evidence="2 3" key="1">
    <citation type="submission" date="2015-07" db="EMBL/GenBank/DDBJ databases">
        <title>High-quality draft genome sequence of Oceanobacillus caeni HM6, a bacillus isolated from a human feces.</title>
        <authorList>
            <person name="Kumar J."/>
            <person name="Verma M.K."/>
            <person name="Pandey R."/>
            <person name="Bhambi M."/>
            <person name="Chauhan N."/>
        </authorList>
    </citation>
    <scope>NUCLEOTIDE SEQUENCE [LARGE SCALE GENOMIC DNA]</scope>
    <source>
        <strain evidence="2 3">HM6</strain>
    </source>
</reference>
<gene>
    <name evidence="2" type="ORF">AFL42_00040</name>
</gene>
<keyword evidence="3" id="KW-1185">Reference proteome</keyword>
<feature type="region of interest" description="Disordered" evidence="1">
    <location>
        <begin position="87"/>
        <end position="111"/>
    </location>
</feature>
<evidence type="ECO:0000313" key="3">
    <source>
        <dbReference type="Proteomes" id="UP000037854"/>
    </source>
</evidence>
<dbReference type="EMBL" id="LGTK01000001">
    <property type="protein sequence ID" value="KPH79150.1"/>
    <property type="molecule type" value="Genomic_DNA"/>
</dbReference>
<name>A0ABR5MNI1_9BACI</name>